<sequence>MVKEYTQVVQPVSRVPEKIFGWIGWIALLALTAYLAFFSLFTARDPQFMESIRMNAQDAVQGTDLTVDELMQVIEVTTQNFWLAAVILLIPLIIAFFGLIKMRKRILAGILLLIAAIIIAPFVITLFSSLMFVIAAILLFARKDKVITQGATNEYINRRPDYARDNYDRNDRSIKQNRDDFERDVEDHNQEELNRIRNRNESQYERDIESHNQRELNRIQDERDGYDDLEKTRQFSAVDENLKSQDVDYPVTDEEYNYDTEDAARTRRENVDRRNNDDL</sequence>
<accession>A0A6V7RD86</accession>
<gene>
    <name evidence="4" type="ORF">JEOSCH030_00889</name>
</gene>
<feature type="transmembrane region" description="Helical" evidence="2">
    <location>
        <begin position="106"/>
        <end position="139"/>
    </location>
</feature>
<organism evidence="4 5">
    <name type="scientific">Phocicoccus schoeneichii</name>
    <dbReference type="NCBI Taxonomy" id="1812261"/>
    <lineage>
        <taxon>Bacteria</taxon>
        <taxon>Bacillati</taxon>
        <taxon>Bacillota</taxon>
        <taxon>Bacilli</taxon>
        <taxon>Bacillales</taxon>
        <taxon>Salinicoccaceae</taxon>
        <taxon>Phocicoccus</taxon>
    </lineage>
</organism>
<feature type="compositionally biased region" description="Acidic residues" evidence="1">
    <location>
        <begin position="251"/>
        <end position="261"/>
    </location>
</feature>
<dbReference type="Pfam" id="PF13273">
    <property type="entry name" value="DUF4064"/>
    <property type="match status" value="1"/>
</dbReference>
<feature type="domain" description="DUF4064" evidence="3">
    <location>
        <begin position="13"/>
        <end position="120"/>
    </location>
</feature>
<feature type="compositionally biased region" description="Basic and acidic residues" evidence="1">
    <location>
        <begin position="262"/>
        <end position="279"/>
    </location>
</feature>
<proteinExistence type="predicted"/>
<dbReference type="EMBL" id="CAJEWE010000010">
    <property type="protein sequence ID" value="CAD2075696.1"/>
    <property type="molecule type" value="Genomic_DNA"/>
</dbReference>
<keyword evidence="2" id="KW-0812">Transmembrane</keyword>
<feature type="transmembrane region" description="Helical" evidence="2">
    <location>
        <begin position="20"/>
        <end position="43"/>
    </location>
</feature>
<evidence type="ECO:0000259" key="3">
    <source>
        <dbReference type="Pfam" id="PF13273"/>
    </source>
</evidence>
<name>A0A6V7RD86_9BACL</name>
<dbReference type="InterPro" id="IPR025273">
    <property type="entry name" value="DUF4064"/>
</dbReference>
<dbReference type="AlphaFoldDB" id="A0A6V7RD86"/>
<protein>
    <recommendedName>
        <fullName evidence="3">DUF4064 domain-containing protein</fullName>
    </recommendedName>
</protein>
<dbReference type="RefSeq" id="WP_186086798.1">
    <property type="nucleotide sequence ID" value="NZ_BMDB01000001.1"/>
</dbReference>
<evidence type="ECO:0000256" key="2">
    <source>
        <dbReference type="SAM" id="Phobius"/>
    </source>
</evidence>
<feature type="compositionally biased region" description="Basic and acidic residues" evidence="1">
    <location>
        <begin position="166"/>
        <end position="233"/>
    </location>
</feature>
<keyword evidence="2" id="KW-1133">Transmembrane helix</keyword>
<keyword evidence="5" id="KW-1185">Reference proteome</keyword>
<dbReference type="Proteomes" id="UP000521032">
    <property type="component" value="Unassembled WGS sequence"/>
</dbReference>
<reference evidence="4 5" key="1">
    <citation type="submission" date="2020-07" db="EMBL/GenBank/DDBJ databases">
        <authorList>
            <person name="Criscuolo A."/>
        </authorList>
    </citation>
    <scope>NUCLEOTIDE SEQUENCE [LARGE SCALE GENOMIC DNA]</scope>
    <source>
        <strain evidence="5">CIP 111030</strain>
    </source>
</reference>
<keyword evidence="2" id="KW-0472">Membrane</keyword>
<evidence type="ECO:0000256" key="1">
    <source>
        <dbReference type="SAM" id="MobiDB-lite"/>
    </source>
</evidence>
<evidence type="ECO:0000313" key="4">
    <source>
        <dbReference type="EMBL" id="CAD2075696.1"/>
    </source>
</evidence>
<feature type="transmembrane region" description="Helical" evidence="2">
    <location>
        <begin position="81"/>
        <end position="100"/>
    </location>
</feature>
<feature type="region of interest" description="Disordered" evidence="1">
    <location>
        <begin position="166"/>
        <end position="279"/>
    </location>
</feature>
<comment type="caution">
    <text evidence="4">The sequence shown here is derived from an EMBL/GenBank/DDBJ whole genome shotgun (WGS) entry which is preliminary data.</text>
</comment>
<evidence type="ECO:0000313" key="5">
    <source>
        <dbReference type="Proteomes" id="UP000521032"/>
    </source>
</evidence>